<evidence type="ECO:0008006" key="4">
    <source>
        <dbReference type="Google" id="ProtNLM"/>
    </source>
</evidence>
<dbReference type="EMBL" id="FOSL01000013">
    <property type="protein sequence ID" value="SFK79823.1"/>
    <property type="molecule type" value="Genomic_DNA"/>
</dbReference>
<dbReference type="OrthoDB" id="6555107at2"/>
<organism evidence="2 3">
    <name type="scientific">Neomesorhizobium albiziae</name>
    <dbReference type="NCBI Taxonomy" id="335020"/>
    <lineage>
        <taxon>Bacteria</taxon>
        <taxon>Pseudomonadati</taxon>
        <taxon>Pseudomonadota</taxon>
        <taxon>Alphaproteobacteria</taxon>
        <taxon>Hyphomicrobiales</taxon>
        <taxon>Phyllobacteriaceae</taxon>
        <taxon>Neomesorhizobium</taxon>
    </lineage>
</organism>
<accession>A0A1I4CGD2</accession>
<sequence length="263" mass="27349">MKLGLVCAATCAGILMLADGATAADVYTPVTPEPQQIVTEAGWTFSVAPYFWAAGLSGEVGQFGLPPVDIDASFSNIFDHLDFAAMAITEARYGRYSIFGDIMYSKISGSAGTPRGILASSATVSSETFAGLIGAGYALIDTEAARLEVVGGARVWSVDNDISFSGGVLDGVSVSDGATWVDAMAGLRGNYAITPKVYLTGWGLVGGGEADLDWDVAGAIGYRFNDKISAVAGYRALGVDYSNDGFVFDVVQQGPILGMVVRF</sequence>
<keyword evidence="1" id="KW-0732">Signal</keyword>
<keyword evidence="3" id="KW-1185">Reference proteome</keyword>
<feature type="chain" id="PRO_5009302572" description="Outer membrane protein beta-barrel domain-containing protein" evidence="1">
    <location>
        <begin position="24"/>
        <end position="263"/>
    </location>
</feature>
<name>A0A1I4CGD2_9HYPH</name>
<gene>
    <name evidence="2" type="ORF">SAMN04488498_11311</name>
</gene>
<proteinExistence type="predicted"/>
<evidence type="ECO:0000313" key="3">
    <source>
        <dbReference type="Proteomes" id="UP000323300"/>
    </source>
</evidence>
<dbReference type="RefSeq" id="WP_149761963.1">
    <property type="nucleotide sequence ID" value="NZ_BSPE01000003.1"/>
</dbReference>
<evidence type="ECO:0000313" key="2">
    <source>
        <dbReference type="EMBL" id="SFK79823.1"/>
    </source>
</evidence>
<protein>
    <recommendedName>
        <fullName evidence="4">Outer membrane protein beta-barrel domain-containing protein</fullName>
    </recommendedName>
</protein>
<evidence type="ECO:0000256" key="1">
    <source>
        <dbReference type="SAM" id="SignalP"/>
    </source>
</evidence>
<reference evidence="2 3" key="1">
    <citation type="submission" date="2016-10" db="EMBL/GenBank/DDBJ databases">
        <authorList>
            <person name="Varghese N."/>
            <person name="Submissions S."/>
        </authorList>
    </citation>
    <scope>NUCLEOTIDE SEQUENCE [LARGE SCALE GENOMIC DNA]</scope>
    <source>
        <strain evidence="2 3">DSM 21822</strain>
    </source>
</reference>
<dbReference type="AlphaFoldDB" id="A0A1I4CGD2"/>
<feature type="signal peptide" evidence="1">
    <location>
        <begin position="1"/>
        <end position="23"/>
    </location>
</feature>
<dbReference type="Proteomes" id="UP000323300">
    <property type="component" value="Unassembled WGS sequence"/>
</dbReference>